<dbReference type="PANTHER" id="PTHR47723">
    <property type="entry name" value="OS05G0353850 PROTEIN"/>
    <property type="match status" value="1"/>
</dbReference>
<dbReference type="InterPro" id="IPR012337">
    <property type="entry name" value="RNaseH-like_sf"/>
</dbReference>
<comment type="caution">
    <text evidence="2">The sequence shown here is derived from an EMBL/GenBank/DDBJ whole genome shotgun (WGS) entry which is preliminary data.</text>
</comment>
<dbReference type="InterPro" id="IPR036397">
    <property type="entry name" value="RNaseH_sf"/>
</dbReference>
<dbReference type="GO" id="GO:0004523">
    <property type="term" value="F:RNA-DNA hybrid ribonuclease activity"/>
    <property type="evidence" value="ECO:0007669"/>
    <property type="project" value="InterPro"/>
</dbReference>
<evidence type="ECO:0000313" key="2">
    <source>
        <dbReference type="EMBL" id="RHN50339.1"/>
    </source>
</evidence>
<dbReference type="PANTHER" id="PTHR47723:SF13">
    <property type="entry name" value="PUTATIVE-RELATED"/>
    <property type="match status" value="1"/>
</dbReference>
<dbReference type="AlphaFoldDB" id="A0A396HAM3"/>
<gene>
    <name evidence="2" type="ORF">MtrunA17_Chr6g0456371</name>
</gene>
<dbReference type="InterPro" id="IPR053151">
    <property type="entry name" value="RNase_H-like"/>
</dbReference>
<dbReference type="GO" id="GO:0003676">
    <property type="term" value="F:nucleic acid binding"/>
    <property type="evidence" value="ECO:0007669"/>
    <property type="project" value="InterPro"/>
</dbReference>
<organism evidence="2">
    <name type="scientific">Medicago truncatula</name>
    <name type="common">Barrel medic</name>
    <name type="synonym">Medicago tribuloides</name>
    <dbReference type="NCBI Taxonomy" id="3880"/>
    <lineage>
        <taxon>Eukaryota</taxon>
        <taxon>Viridiplantae</taxon>
        <taxon>Streptophyta</taxon>
        <taxon>Embryophyta</taxon>
        <taxon>Tracheophyta</taxon>
        <taxon>Spermatophyta</taxon>
        <taxon>Magnoliopsida</taxon>
        <taxon>eudicotyledons</taxon>
        <taxon>Gunneridae</taxon>
        <taxon>Pentapetalae</taxon>
        <taxon>rosids</taxon>
        <taxon>fabids</taxon>
        <taxon>Fabales</taxon>
        <taxon>Fabaceae</taxon>
        <taxon>Papilionoideae</taxon>
        <taxon>50 kb inversion clade</taxon>
        <taxon>NPAAA clade</taxon>
        <taxon>Hologalegina</taxon>
        <taxon>IRL clade</taxon>
        <taxon>Trifolieae</taxon>
        <taxon>Medicago</taxon>
    </lineage>
</organism>
<protein>
    <submittedName>
        <fullName evidence="2">Putative ribonuclease H-like domain-containing protein</fullName>
    </submittedName>
</protein>
<dbReference type="CDD" id="cd06222">
    <property type="entry name" value="RNase_H_like"/>
    <property type="match status" value="1"/>
</dbReference>
<proteinExistence type="predicted"/>
<feature type="domain" description="RNase H type-1" evidence="1">
    <location>
        <begin position="44"/>
        <end position="162"/>
    </location>
</feature>
<dbReference type="InterPro" id="IPR002156">
    <property type="entry name" value="RNaseH_domain"/>
</dbReference>
<name>A0A396HAM3_MEDTR</name>
<reference evidence="2" key="1">
    <citation type="journal article" date="2018" name="Nat. Plants">
        <title>Whole-genome landscape of Medicago truncatula symbiotic genes.</title>
        <authorList>
            <person name="Pecrix Y."/>
            <person name="Gamas P."/>
            <person name="Carrere S."/>
        </authorList>
    </citation>
    <scope>NUCLEOTIDE SEQUENCE</scope>
    <source>
        <tissue evidence="2">Leaves</tissue>
    </source>
</reference>
<sequence>MDMEKKGIFENDFCSTLPPHRNLQQKEMIYVGWDKPPEGWIKLNSDGACKGGGENSGCGGLFRSSDGIWLKGYIRKVGVCDALHAELWGMYLGLDMAWREHITQLIVESDSKTLIDMVTGSCMFSGAIPTLERRIHNLLTLDWHVQFHYTWREGKRCADWLTTFILSLDSFVVTRLEYPPSELHSFFFDDISRTCFPRHVQLVIEFSAGPLAFVQK</sequence>
<dbReference type="InterPro" id="IPR044730">
    <property type="entry name" value="RNase_H-like_dom_plant"/>
</dbReference>
<dbReference type="Pfam" id="PF13456">
    <property type="entry name" value="RVT_3"/>
    <property type="match status" value="1"/>
</dbReference>
<dbReference type="Gramene" id="rna34614">
    <property type="protein sequence ID" value="RHN50339.1"/>
    <property type="gene ID" value="gene34614"/>
</dbReference>
<dbReference type="Gene3D" id="3.30.420.10">
    <property type="entry name" value="Ribonuclease H-like superfamily/Ribonuclease H"/>
    <property type="match status" value="1"/>
</dbReference>
<dbReference type="SUPFAM" id="SSF53098">
    <property type="entry name" value="Ribonuclease H-like"/>
    <property type="match status" value="1"/>
</dbReference>
<dbReference type="Proteomes" id="UP000265566">
    <property type="component" value="Chromosome 6"/>
</dbReference>
<accession>A0A396HAM3</accession>
<evidence type="ECO:0000259" key="1">
    <source>
        <dbReference type="Pfam" id="PF13456"/>
    </source>
</evidence>
<dbReference type="EMBL" id="PSQE01000006">
    <property type="protein sequence ID" value="RHN50339.1"/>
    <property type="molecule type" value="Genomic_DNA"/>
</dbReference>